<dbReference type="InterPro" id="IPR044843">
    <property type="entry name" value="Trans_IPPS_bact-type"/>
</dbReference>
<dbReference type="EMBL" id="JACHEK010000002">
    <property type="protein sequence ID" value="MBB6143333.1"/>
    <property type="molecule type" value="Genomic_DNA"/>
</dbReference>
<dbReference type="PROSITE" id="PS01044">
    <property type="entry name" value="SQUALEN_PHYTOEN_SYN_1"/>
    <property type="match status" value="1"/>
</dbReference>
<dbReference type="InterPro" id="IPR033904">
    <property type="entry name" value="Trans_IPPS_HH"/>
</dbReference>
<dbReference type="OrthoDB" id="9787280at2"/>
<gene>
    <name evidence="2" type="ORF">HNQ77_001277</name>
</gene>
<dbReference type="GO" id="GO:0004311">
    <property type="term" value="F:geranylgeranyl diphosphate synthase activity"/>
    <property type="evidence" value="ECO:0007669"/>
    <property type="project" value="InterPro"/>
</dbReference>
<dbReference type="AlphaFoldDB" id="A0A841JPT0"/>
<reference evidence="2 3" key="1">
    <citation type="submission" date="2020-08" db="EMBL/GenBank/DDBJ databases">
        <title>Genomic Encyclopedia of Type Strains, Phase IV (KMG-IV): sequencing the most valuable type-strain genomes for metagenomic binning, comparative biology and taxonomic classification.</title>
        <authorList>
            <person name="Goeker M."/>
        </authorList>
    </citation>
    <scope>NUCLEOTIDE SEQUENCE [LARGE SCALE GENOMIC DNA]</scope>
    <source>
        <strain evidence="2 3">DSM 103733</strain>
    </source>
</reference>
<dbReference type="SFLD" id="SFLDS00005">
    <property type="entry name" value="Isoprenoid_Synthase_Type_I"/>
    <property type="match status" value="1"/>
</dbReference>
<keyword evidence="1 2" id="KW-0808">Transferase</keyword>
<dbReference type="RefSeq" id="WP_050062226.1">
    <property type="nucleotide sequence ID" value="NZ_JACHEK010000002.1"/>
</dbReference>
<proteinExistence type="predicted"/>
<dbReference type="GO" id="GO:0051996">
    <property type="term" value="F:squalene synthase [NAD(P)H] activity"/>
    <property type="evidence" value="ECO:0007669"/>
    <property type="project" value="InterPro"/>
</dbReference>
<dbReference type="Proteomes" id="UP000538666">
    <property type="component" value="Unassembled WGS sequence"/>
</dbReference>
<dbReference type="GO" id="GO:0016117">
    <property type="term" value="P:carotenoid biosynthetic process"/>
    <property type="evidence" value="ECO:0007669"/>
    <property type="project" value="UniProtKB-ARBA"/>
</dbReference>
<dbReference type="InterPro" id="IPR019845">
    <property type="entry name" value="Squalene/phytoene_synthase_CS"/>
</dbReference>
<name>A0A841JPT0_9BACT</name>
<dbReference type="PANTHER" id="PTHR31480">
    <property type="entry name" value="BIFUNCTIONAL LYCOPENE CYCLASE/PHYTOENE SYNTHASE"/>
    <property type="match status" value="1"/>
</dbReference>
<evidence type="ECO:0000256" key="1">
    <source>
        <dbReference type="ARBA" id="ARBA00022679"/>
    </source>
</evidence>
<protein>
    <submittedName>
        <fullName evidence="2">Phytoene synthase</fullName>
        <ecNumber evidence="2">2.5.1.32</ecNumber>
    </submittedName>
</protein>
<dbReference type="SFLD" id="SFLDG01212">
    <property type="entry name" value="Phytoene_synthase_like"/>
    <property type="match status" value="1"/>
</dbReference>
<dbReference type="CDD" id="cd00683">
    <property type="entry name" value="Trans_IPPS_HH"/>
    <property type="match status" value="1"/>
</dbReference>
<evidence type="ECO:0000313" key="3">
    <source>
        <dbReference type="Proteomes" id="UP000538666"/>
    </source>
</evidence>
<keyword evidence="3" id="KW-1185">Reference proteome</keyword>
<dbReference type="EC" id="2.5.1.32" evidence="2"/>
<dbReference type="Pfam" id="PF00494">
    <property type="entry name" value="SQS_PSY"/>
    <property type="match status" value="1"/>
</dbReference>
<evidence type="ECO:0000313" key="2">
    <source>
        <dbReference type="EMBL" id="MBB6143333.1"/>
    </source>
</evidence>
<comment type="caution">
    <text evidence="2">The sequence shown here is derived from an EMBL/GenBank/DDBJ whole genome shotgun (WGS) entry which is preliminary data.</text>
</comment>
<dbReference type="InterPro" id="IPR008949">
    <property type="entry name" value="Isoprenoid_synthase_dom_sf"/>
</dbReference>
<dbReference type="Gene3D" id="1.10.600.10">
    <property type="entry name" value="Farnesyl Diphosphate Synthase"/>
    <property type="match status" value="1"/>
</dbReference>
<dbReference type="SFLD" id="SFLDG01018">
    <property type="entry name" value="Squalene/Phytoene_Synthase_Lik"/>
    <property type="match status" value="1"/>
</dbReference>
<dbReference type="InterPro" id="IPR002060">
    <property type="entry name" value="Squ/phyt_synthse"/>
</dbReference>
<accession>A0A841JPT0</accession>
<dbReference type="SUPFAM" id="SSF48576">
    <property type="entry name" value="Terpenoid synthases"/>
    <property type="match status" value="1"/>
</dbReference>
<organism evidence="2 3">
    <name type="scientific">Silvibacterium bohemicum</name>
    <dbReference type="NCBI Taxonomy" id="1577686"/>
    <lineage>
        <taxon>Bacteria</taxon>
        <taxon>Pseudomonadati</taxon>
        <taxon>Acidobacteriota</taxon>
        <taxon>Terriglobia</taxon>
        <taxon>Terriglobales</taxon>
        <taxon>Acidobacteriaceae</taxon>
        <taxon>Silvibacterium</taxon>
    </lineage>
</organism>
<sequence length="308" mass="35118">MNPSVEDAYRACREIARREAKNFYYSFVALPRAKRDAICAVYAFMRHADDLSDDESLPIAERRDRMAAWIDAWHHASQGEPTADPVFIALADAQARFQISSQLLDQLVQGTAMDLHRDQPDSVHPLQYDTYETFDDLYRYCYLVASVVGLVCIRIFGYTDPGAEKLAEETGIAFQLTNILRDVREDLERGRVYLPLEDLESHSVSIQDLSKLAQGKGHLTLNPRELLEMEAKRAEHYYESGRALLPLISADARPALWVLISIYHCLLKEIERHNYEVFAKRVQVSTAKKLSILACGMAQSFFNRIRGS</sequence>